<gene>
    <name evidence="3" type="ORF">AAG570_003921</name>
</gene>
<dbReference type="AlphaFoldDB" id="A0ABD0Y2D1"/>
<accession>A0ABD0Y2D1</accession>
<keyword evidence="4" id="KW-1185">Reference proteome</keyword>
<evidence type="ECO:0000256" key="1">
    <source>
        <dbReference type="SAM" id="MobiDB-lite"/>
    </source>
</evidence>
<comment type="caution">
    <text evidence="3">The sequence shown here is derived from an EMBL/GenBank/DDBJ whole genome shotgun (WGS) entry which is preliminary data.</text>
</comment>
<feature type="domain" description="Ig-like" evidence="2">
    <location>
        <begin position="30"/>
        <end position="116"/>
    </location>
</feature>
<dbReference type="InterPro" id="IPR036179">
    <property type="entry name" value="Ig-like_dom_sf"/>
</dbReference>
<dbReference type="Pfam" id="PF00047">
    <property type="entry name" value="ig"/>
    <property type="match status" value="1"/>
</dbReference>
<dbReference type="InterPro" id="IPR013151">
    <property type="entry name" value="Immunoglobulin_dom"/>
</dbReference>
<dbReference type="PANTHER" id="PTHR23279">
    <property type="entry name" value="DEFECTIVE PROBOSCIS EXTENSION RESPONSE DPR -RELATED"/>
    <property type="match status" value="1"/>
</dbReference>
<organism evidence="3 4">
    <name type="scientific">Ranatra chinensis</name>
    <dbReference type="NCBI Taxonomy" id="642074"/>
    <lineage>
        <taxon>Eukaryota</taxon>
        <taxon>Metazoa</taxon>
        <taxon>Ecdysozoa</taxon>
        <taxon>Arthropoda</taxon>
        <taxon>Hexapoda</taxon>
        <taxon>Insecta</taxon>
        <taxon>Pterygota</taxon>
        <taxon>Neoptera</taxon>
        <taxon>Paraneoptera</taxon>
        <taxon>Hemiptera</taxon>
        <taxon>Heteroptera</taxon>
        <taxon>Panheteroptera</taxon>
        <taxon>Nepomorpha</taxon>
        <taxon>Nepidae</taxon>
        <taxon>Ranatrinae</taxon>
        <taxon>Ranatra</taxon>
    </lineage>
</organism>
<dbReference type="InterPro" id="IPR013783">
    <property type="entry name" value="Ig-like_fold"/>
</dbReference>
<dbReference type="InterPro" id="IPR037448">
    <property type="entry name" value="Zig-8"/>
</dbReference>
<evidence type="ECO:0000259" key="2">
    <source>
        <dbReference type="PROSITE" id="PS50835"/>
    </source>
</evidence>
<dbReference type="Gene3D" id="2.60.40.10">
    <property type="entry name" value="Immunoglobulins"/>
    <property type="match status" value="1"/>
</dbReference>
<dbReference type="SMART" id="SM00409">
    <property type="entry name" value="IG"/>
    <property type="match status" value="1"/>
</dbReference>
<sequence length="120" mass="12865">MNSKQETTNHDGDAGSARIIGPKEKYVKIGSSLTLTCNFQVPPSRISPHASRLIVDWLHGEEAFTFGSGRGGVRIENNKDGSDVTSRLTLARVEEGDAGKYTCRPAHGRPATSTVIIVDG</sequence>
<feature type="region of interest" description="Disordered" evidence="1">
    <location>
        <begin position="1"/>
        <end position="20"/>
    </location>
</feature>
<name>A0ABD0Y2D1_9HEMI</name>
<dbReference type="PROSITE" id="PS50835">
    <property type="entry name" value="IG_LIKE"/>
    <property type="match status" value="1"/>
</dbReference>
<evidence type="ECO:0000313" key="4">
    <source>
        <dbReference type="Proteomes" id="UP001558652"/>
    </source>
</evidence>
<dbReference type="InterPro" id="IPR003599">
    <property type="entry name" value="Ig_sub"/>
</dbReference>
<reference evidence="3 4" key="1">
    <citation type="submission" date="2024-07" db="EMBL/GenBank/DDBJ databases">
        <title>Chromosome-level genome assembly of the water stick insect Ranatra chinensis (Heteroptera: Nepidae).</title>
        <authorList>
            <person name="Liu X."/>
        </authorList>
    </citation>
    <scope>NUCLEOTIDE SEQUENCE [LARGE SCALE GENOMIC DNA]</scope>
    <source>
        <strain evidence="3">Cailab_2021Rc</strain>
        <tissue evidence="3">Muscle</tissue>
    </source>
</reference>
<evidence type="ECO:0000313" key="3">
    <source>
        <dbReference type="EMBL" id="KAL1117606.1"/>
    </source>
</evidence>
<dbReference type="SUPFAM" id="SSF48726">
    <property type="entry name" value="Immunoglobulin"/>
    <property type="match status" value="1"/>
</dbReference>
<dbReference type="Proteomes" id="UP001558652">
    <property type="component" value="Unassembled WGS sequence"/>
</dbReference>
<protein>
    <recommendedName>
        <fullName evidence="2">Ig-like domain-containing protein</fullName>
    </recommendedName>
</protein>
<dbReference type="EMBL" id="JBFDAA010000015">
    <property type="protein sequence ID" value="KAL1117606.1"/>
    <property type="molecule type" value="Genomic_DNA"/>
</dbReference>
<dbReference type="InterPro" id="IPR007110">
    <property type="entry name" value="Ig-like_dom"/>
</dbReference>
<proteinExistence type="predicted"/>
<dbReference type="PANTHER" id="PTHR23279:SF6">
    <property type="entry name" value="DEFECTIVE PROBOSCIS EXTENSION RESPONSE 7, ISOFORM F"/>
    <property type="match status" value="1"/>
</dbReference>